<feature type="compositionally biased region" description="Basic residues" evidence="1">
    <location>
        <begin position="161"/>
        <end position="177"/>
    </location>
</feature>
<evidence type="ECO:0000256" key="1">
    <source>
        <dbReference type="SAM" id="MobiDB-lite"/>
    </source>
</evidence>
<dbReference type="SUPFAM" id="SSF52821">
    <property type="entry name" value="Rhodanese/Cell cycle control phosphatase"/>
    <property type="match status" value="1"/>
</dbReference>
<feature type="region of interest" description="Disordered" evidence="1">
    <location>
        <begin position="141"/>
        <end position="177"/>
    </location>
</feature>
<reference evidence="4" key="1">
    <citation type="submission" date="2017-02" db="UniProtKB">
        <authorList>
            <consortium name="WormBaseParasite"/>
        </authorList>
    </citation>
    <scope>IDENTIFICATION</scope>
</reference>
<dbReference type="InterPro" id="IPR036873">
    <property type="entry name" value="Rhodanese-like_dom_sf"/>
</dbReference>
<dbReference type="AlphaFoldDB" id="A0A0N5ASV9"/>
<sequence length="177" mass="20182">MLLSGEYYPAITIDQAVEILIKKTGKNVILILDSRPPEEYKKGHIINANLFSPFCLSRTKYETEAMIEAKRNGTVVAVCGERYNGGDVVATLCQRGYNAALIRADYGYWKKKYPEGLLTNSDSSEQMDLAKLEIQYAENKRPKIERSNLMRGTTSSEKRTRQMPKRNASRPSRKPWK</sequence>
<dbReference type="Proteomes" id="UP000046393">
    <property type="component" value="Unplaced"/>
</dbReference>
<name>A0A0N5ASV9_9BILA</name>
<dbReference type="PROSITE" id="PS50206">
    <property type="entry name" value="RHODANESE_3"/>
    <property type="match status" value="1"/>
</dbReference>
<proteinExistence type="predicted"/>
<dbReference type="WBParaSite" id="SMUV_0000789301-mRNA-1">
    <property type="protein sequence ID" value="SMUV_0000789301-mRNA-1"/>
    <property type="gene ID" value="SMUV_0000789301"/>
</dbReference>
<dbReference type="Gene3D" id="3.40.250.10">
    <property type="entry name" value="Rhodanese-like domain"/>
    <property type="match status" value="1"/>
</dbReference>
<dbReference type="Pfam" id="PF00581">
    <property type="entry name" value="Rhodanese"/>
    <property type="match status" value="1"/>
</dbReference>
<evidence type="ECO:0000313" key="4">
    <source>
        <dbReference type="WBParaSite" id="SMUV_0000789301-mRNA-1"/>
    </source>
</evidence>
<organism evidence="3 4">
    <name type="scientific">Syphacia muris</name>
    <dbReference type="NCBI Taxonomy" id="451379"/>
    <lineage>
        <taxon>Eukaryota</taxon>
        <taxon>Metazoa</taxon>
        <taxon>Ecdysozoa</taxon>
        <taxon>Nematoda</taxon>
        <taxon>Chromadorea</taxon>
        <taxon>Rhabditida</taxon>
        <taxon>Spirurina</taxon>
        <taxon>Oxyuridomorpha</taxon>
        <taxon>Oxyuroidea</taxon>
        <taxon>Oxyuridae</taxon>
        <taxon>Syphacia</taxon>
    </lineage>
</organism>
<evidence type="ECO:0000313" key="3">
    <source>
        <dbReference type="Proteomes" id="UP000046393"/>
    </source>
</evidence>
<accession>A0A0N5ASV9</accession>
<dbReference type="InterPro" id="IPR001763">
    <property type="entry name" value="Rhodanese-like_dom"/>
</dbReference>
<feature type="domain" description="Rhodanese" evidence="2">
    <location>
        <begin position="25"/>
        <end position="118"/>
    </location>
</feature>
<protein>
    <submittedName>
        <fullName evidence="4">Rhodanese domain-containing protein</fullName>
    </submittedName>
</protein>
<evidence type="ECO:0000259" key="2">
    <source>
        <dbReference type="PROSITE" id="PS50206"/>
    </source>
</evidence>
<dbReference type="CDD" id="cd00158">
    <property type="entry name" value="RHOD"/>
    <property type="match status" value="1"/>
</dbReference>
<keyword evidence="3" id="KW-1185">Reference proteome</keyword>